<dbReference type="InterPro" id="IPR038597">
    <property type="entry name" value="GGGP/HepGP_synthase_sf"/>
</dbReference>
<dbReference type="GO" id="GO:0000287">
    <property type="term" value="F:magnesium ion binding"/>
    <property type="evidence" value="ECO:0007669"/>
    <property type="project" value="UniProtKB-UniRule"/>
</dbReference>
<keyword evidence="3 9" id="KW-0479">Metal-binding</keyword>
<organism evidence="10 11">
    <name type="scientific">Anditalea andensis</name>
    <dbReference type="NCBI Taxonomy" id="1048983"/>
    <lineage>
        <taxon>Bacteria</taxon>
        <taxon>Pseudomonadati</taxon>
        <taxon>Bacteroidota</taxon>
        <taxon>Cytophagia</taxon>
        <taxon>Cytophagales</taxon>
        <taxon>Cytophagaceae</taxon>
        <taxon>Anditalea</taxon>
    </lineage>
</organism>
<keyword evidence="5 9" id="KW-0443">Lipid metabolism</keyword>
<dbReference type="OrthoDB" id="9807235at2"/>
<proteinExistence type="inferred from homology"/>
<reference evidence="10 11" key="1">
    <citation type="submission" date="2014-04" db="EMBL/GenBank/DDBJ databases">
        <title>Characterization and application of a salt tolerant electro-active bacterium.</title>
        <authorList>
            <person name="Yang L."/>
            <person name="Wei S."/>
            <person name="Tay Q.X.M."/>
        </authorList>
    </citation>
    <scope>NUCLEOTIDE SEQUENCE [LARGE SCALE GENOMIC DNA]</scope>
    <source>
        <strain evidence="10 11">LY1</strain>
    </source>
</reference>
<keyword evidence="7 9" id="KW-1208">Phospholipid metabolism</keyword>
<comment type="caution">
    <text evidence="10">The sequence shown here is derived from an EMBL/GenBank/DDBJ whole genome shotgun (WGS) entry which is preliminary data.</text>
</comment>
<evidence type="ECO:0000256" key="7">
    <source>
        <dbReference type="ARBA" id="ARBA00023264"/>
    </source>
</evidence>
<feature type="binding site" evidence="9">
    <location>
        <begin position="174"/>
        <end position="180"/>
    </location>
    <ligand>
        <name>sn-glycerol 1-phosphate</name>
        <dbReference type="ChEBI" id="CHEBI:57685"/>
    </ligand>
</feature>
<feature type="binding site" evidence="9">
    <location>
        <position position="23"/>
    </location>
    <ligand>
        <name>Mg(2+)</name>
        <dbReference type="ChEBI" id="CHEBI:18420"/>
    </ligand>
</feature>
<dbReference type="NCBIfam" id="TIGR01768">
    <property type="entry name" value="GGGP-family"/>
    <property type="match status" value="1"/>
</dbReference>
<dbReference type="HAMAP" id="MF_00112">
    <property type="entry name" value="GGGP_HepGP_synthase"/>
    <property type="match status" value="1"/>
</dbReference>
<dbReference type="NCBIfam" id="TIGR01769">
    <property type="entry name" value="GGGP"/>
    <property type="match status" value="1"/>
</dbReference>
<evidence type="ECO:0000313" key="10">
    <source>
        <dbReference type="EMBL" id="KEO72103.1"/>
    </source>
</evidence>
<evidence type="ECO:0000256" key="3">
    <source>
        <dbReference type="ARBA" id="ARBA00022723"/>
    </source>
</evidence>
<dbReference type="NCBIfam" id="NF003198">
    <property type="entry name" value="PRK04169.1-2"/>
    <property type="match status" value="1"/>
</dbReference>
<dbReference type="RefSeq" id="WP_035078341.1">
    <property type="nucleotide sequence ID" value="NZ_JMIH01000028.1"/>
</dbReference>
<comment type="catalytic activity">
    <reaction evidence="8 9">
        <text>sn-glycerol 1-phosphate + (2E,6E,10E)-geranylgeranyl diphosphate = sn-3-O-(geranylgeranyl)glycerol 1-phosphate + diphosphate</text>
        <dbReference type="Rhea" id="RHEA:23404"/>
        <dbReference type="ChEBI" id="CHEBI:33019"/>
        <dbReference type="ChEBI" id="CHEBI:57677"/>
        <dbReference type="ChEBI" id="CHEBI:57685"/>
        <dbReference type="ChEBI" id="CHEBI:58756"/>
        <dbReference type="EC" id="2.5.1.41"/>
    </reaction>
</comment>
<keyword evidence="11" id="KW-1185">Reference proteome</keyword>
<feature type="binding site" evidence="9">
    <location>
        <begin position="227"/>
        <end position="228"/>
    </location>
    <ligand>
        <name>sn-glycerol 1-phosphate</name>
        <dbReference type="ChEBI" id="CHEBI:57685"/>
    </ligand>
</feature>
<keyword evidence="2 9" id="KW-0808">Transferase</keyword>
<keyword evidence="6 9" id="KW-0594">Phospholipid biosynthesis</keyword>
<dbReference type="Proteomes" id="UP000027821">
    <property type="component" value="Unassembled WGS sequence"/>
</dbReference>
<dbReference type="SUPFAM" id="SSF51395">
    <property type="entry name" value="FMN-linked oxidoreductases"/>
    <property type="match status" value="1"/>
</dbReference>
<dbReference type="STRING" id="1048983.EL17_19525"/>
<dbReference type="GO" id="GO:0046474">
    <property type="term" value="P:glycerophospholipid biosynthetic process"/>
    <property type="evidence" value="ECO:0007669"/>
    <property type="project" value="UniProtKB-UniRule"/>
</dbReference>
<gene>
    <name evidence="10" type="ORF">EL17_19525</name>
</gene>
<keyword evidence="4 9" id="KW-0460">Magnesium</keyword>
<evidence type="ECO:0000256" key="6">
    <source>
        <dbReference type="ARBA" id="ARBA00023209"/>
    </source>
</evidence>
<comment type="function">
    <text evidence="9">Prenyltransferase that catalyzes the transfer of the geranylgeranyl moiety of geranylgeranyl diphosphate (GGPP) to the C3 hydroxyl of sn-glycerol-1-phosphate (G1P).</text>
</comment>
<evidence type="ECO:0000256" key="2">
    <source>
        <dbReference type="ARBA" id="ARBA00022679"/>
    </source>
</evidence>
<comment type="similarity">
    <text evidence="9">Belongs to the GGGP/HepGP synthase family. Group II subfamily.</text>
</comment>
<name>A0A074KX12_9BACT</name>
<evidence type="ECO:0000256" key="9">
    <source>
        <dbReference type="HAMAP-Rule" id="MF_00112"/>
    </source>
</evidence>
<feature type="binding site" evidence="9">
    <location>
        <begin position="205"/>
        <end position="206"/>
    </location>
    <ligand>
        <name>sn-glycerol 1-phosphate</name>
        <dbReference type="ChEBI" id="CHEBI:57685"/>
    </ligand>
</feature>
<accession>A0A074KX12</accession>
<dbReference type="EMBL" id="JMIH01000028">
    <property type="protein sequence ID" value="KEO72103.1"/>
    <property type="molecule type" value="Genomic_DNA"/>
</dbReference>
<dbReference type="EC" id="2.5.1.41" evidence="9"/>
<dbReference type="eggNOG" id="COG1646">
    <property type="taxonomic scope" value="Bacteria"/>
</dbReference>
<dbReference type="Pfam" id="PF01884">
    <property type="entry name" value="PcrB"/>
    <property type="match status" value="1"/>
</dbReference>
<comment type="caution">
    <text evidence="9">Lacks conserved residue(s) required for the propagation of feature annotation.</text>
</comment>
<dbReference type="Gene3D" id="3.20.20.390">
    <property type="entry name" value="FMN-linked oxidoreductases"/>
    <property type="match status" value="1"/>
</dbReference>
<dbReference type="InterPro" id="IPR010946">
    <property type="entry name" value="GGGP_synth"/>
</dbReference>
<evidence type="ECO:0000313" key="11">
    <source>
        <dbReference type="Proteomes" id="UP000027821"/>
    </source>
</evidence>
<evidence type="ECO:0000256" key="4">
    <source>
        <dbReference type="ARBA" id="ARBA00022842"/>
    </source>
</evidence>
<dbReference type="GO" id="GO:0005737">
    <property type="term" value="C:cytoplasm"/>
    <property type="evidence" value="ECO:0007669"/>
    <property type="project" value="InterPro"/>
</dbReference>
<evidence type="ECO:0000256" key="8">
    <source>
        <dbReference type="ARBA" id="ARBA00047288"/>
    </source>
</evidence>
<dbReference type="InterPro" id="IPR008205">
    <property type="entry name" value="GGGP_HepGP_synthase"/>
</dbReference>
<dbReference type="AlphaFoldDB" id="A0A074KX12"/>
<keyword evidence="1 9" id="KW-0444">Lipid biosynthesis</keyword>
<sequence>MTIRESILNKFKYKKKGAILLLDPEKYIDTTGFNNIISKAVHHGVDFFFVGGSLLLQKNMDEIILHIKAINPQIPVILFPGNVIQISDKADGILFISLISGRNPEFLIGQHVVAAPLIAQTPLEVLPTGYILVNSGKATSVNYMSQTLPIPNDKPALAVATGMAGRYLGLQYLYLDAGSGADSPINPDIIYHVKERVGLPLIVGGGIDSLDLAKTAWDKGADYVVLGNGVEKNPSLLTEVLDYAKTYNLSLDVDQ</sequence>
<feature type="binding site" evidence="9">
    <location>
        <position position="53"/>
    </location>
    <ligand>
        <name>Mg(2+)</name>
        <dbReference type="ChEBI" id="CHEBI:18420"/>
    </ligand>
</feature>
<protein>
    <recommendedName>
        <fullName evidence="9">Geranylgeranylglyceryl phosphate synthase</fullName>
        <shortName evidence="9">GGGP synthase</shortName>
        <shortName evidence="9">GGGPS</shortName>
        <ecNumber evidence="9">2.5.1.41</ecNumber>
    </recommendedName>
    <alternativeName>
        <fullName evidence="9">(S)-3-O-geranylgeranylglyceryl phosphate synthase</fullName>
    </alternativeName>
    <alternativeName>
        <fullName evidence="9">Phosphoglycerol geranylgeranyltransferase</fullName>
    </alternativeName>
</protein>
<evidence type="ECO:0000256" key="1">
    <source>
        <dbReference type="ARBA" id="ARBA00022516"/>
    </source>
</evidence>
<comment type="cofactor">
    <cofactor evidence="9">
        <name>Mg(2+)</name>
        <dbReference type="ChEBI" id="CHEBI:18420"/>
    </cofactor>
</comment>
<dbReference type="GO" id="GO:0047294">
    <property type="term" value="F:phosphoglycerol geranylgeranyltransferase activity"/>
    <property type="evidence" value="ECO:0007669"/>
    <property type="project" value="UniProtKB-UniRule"/>
</dbReference>
<evidence type="ECO:0000256" key="5">
    <source>
        <dbReference type="ARBA" id="ARBA00023098"/>
    </source>
</evidence>